<dbReference type="Gene3D" id="2.30.110.10">
    <property type="entry name" value="Electron Transport, Fmn-binding Protein, Chain A"/>
    <property type="match status" value="1"/>
</dbReference>
<dbReference type="Proteomes" id="UP001592528">
    <property type="component" value="Unassembled WGS sequence"/>
</dbReference>
<comment type="caution">
    <text evidence="3">The sequence shown here is derived from an EMBL/GenBank/DDBJ whole genome shotgun (WGS) entry which is preliminary data.</text>
</comment>
<organism evidence="3 4">
    <name type="scientific">Streptacidiphilus cavernicola</name>
    <dbReference type="NCBI Taxonomy" id="3342716"/>
    <lineage>
        <taxon>Bacteria</taxon>
        <taxon>Bacillati</taxon>
        <taxon>Actinomycetota</taxon>
        <taxon>Actinomycetes</taxon>
        <taxon>Kitasatosporales</taxon>
        <taxon>Streptomycetaceae</taxon>
        <taxon>Streptacidiphilus</taxon>
    </lineage>
</organism>
<dbReference type="Pfam" id="PF01243">
    <property type="entry name" value="PNPOx_N"/>
    <property type="match status" value="1"/>
</dbReference>
<dbReference type="RefSeq" id="WP_030261570.1">
    <property type="nucleotide sequence ID" value="NZ_JBHEZZ010000030.1"/>
</dbReference>
<reference evidence="3 4" key="1">
    <citation type="submission" date="2024-09" db="EMBL/GenBank/DDBJ databases">
        <authorList>
            <person name="Lee S.D."/>
        </authorList>
    </citation>
    <scope>NUCLEOTIDE SEQUENCE [LARGE SCALE GENOMIC DNA]</scope>
    <source>
        <strain evidence="3 4">N1-5</strain>
    </source>
</reference>
<dbReference type="SUPFAM" id="SSF50475">
    <property type="entry name" value="FMN-binding split barrel"/>
    <property type="match status" value="1"/>
</dbReference>
<protein>
    <submittedName>
        <fullName evidence="3">Pyridoxamine 5'-phosphate oxidase family protein</fullName>
    </submittedName>
</protein>
<keyword evidence="4" id="KW-1185">Reference proteome</keyword>
<feature type="domain" description="Pyridoxamine 5'-phosphate oxidase N-terminal" evidence="2">
    <location>
        <begin position="172"/>
        <end position="257"/>
    </location>
</feature>
<evidence type="ECO:0000313" key="3">
    <source>
        <dbReference type="EMBL" id="MFC1406543.1"/>
    </source>
</evidence>
<evidence type="ECO:0000313" key="4">
    <source>
        <dbReference type="Proteomes" id="UP001592528"/>
    </source>
</evidence>
<dbReference type="InterPro" id="IPR011576">
    <property type="entry name" value="Pyridox_Oxase_N"/>
</dbReference>
<dbReference type="PANTHER" id="PTHR42815:SF2">
    <property type="entry name" value="FAD-BINDING, PUTATIVE (AFU_ORTHOLOGUE AFUA_6G07600)-RELATED"/>
    <property type="match status" value="1"/>
</dbReference>
<gene>
    <name evidence="3" type="ORF">ACEZDJ_35135</name>
</gene>
<sequence length="301" mass="32288">MVTVPTAGYHAGERAAQARTGETERAEHLGRSIRDTVPAVAASFLAQRQLLVVGAADADGRMWATVLAGEPGFVSVPDERTLSVAALPHPDDPLRDALRGPATQVGTIALESATRRRMRVNGTAQARDGGFLLHAEQVFSNCPKYIQKRVPVPATPTAAPGPGRRGRELTTAQRLVIGTADTFFLATADREGQADASHRGGNPGFVESLSPTTLRWHEYPGNGAYMTLGNLELNPRAGLAFPDWETGDLLLLTGTARTDWQQRSVTFHLTAVVDLPGAMPLRWSEPQYSPANPPLSVNSCR</sequence>
<accession>A0ABV6UYQ6</accession>
<proteinExistence type="predicted"/>
<dbReference type="EMBL" id="JBHEZZ010000030">
    <property type="protein sequence ID" value="MFC1406543.1"/>
    <property type="molecule type" value="Genomic_DNA"/>
</dbReference>
<dbReference type="InterPro" id="IPR012349">
    <property type="entry name" value="Split_barrel_FMN-bd"/>
</dbReference>
<name>A0ABV6UYQ6_9ACTN</name>
<evidence type="ECO:0000256" key="1">
    <source>
        <dbReference type="SAM" id="MobiDB-lite"/>
    </source>
</evidence>
<evidence type="ECO:0000259" key="2">
    <source>
        <dbReference type="Pfam" id="PF01243"/>
    </source>
</evidence>
<dbReference type="PANTHER" id="PTHR42815">
    <property type="entry name" value="FAD-BINDING, PUTATIVE (AFU_ORTHOLOGUE AFUA_6G07600)-RELATED"/>
    <property type="match status" value="1"/>
</dbReference>
<feature type="region of interest" description="Disordered" evidence="1">
    <location>
        <begin position="1"/>
        <end position="22"/>
    </location>
</feature>